<dbReference type="RefSeq" id="XP_022285295.1">
    <property type="nucleotide sequence ID" value="XM_022429651.1"/>
</dbReference>
<gene>
    <name evidence="1" type="ORF">VFPPC_17985</name>
</gene>
<dbReference type="EMBL" id="LSBJ02000005">
    <property type="protein sequence ID" value="OWT42822.1"/>
    <property type="molecule type" value="Genomic_DNA"/>
</dbReference>
<dbReference type="AlphaFoldDB" id="A0A219AQG5"/>
<protein>
    <submittedName>
        <fullName evidence="1">Uncharacterized protein</fullName>
    </submittedName>
</protein>
<dbReference type="Proteomes" id="UP000078397">
    <property type="component" value="Unassembled WGS sequence"/>
</dbReference>
<comment type="caution">
    <text evidence="1">The sequence shown here is derived from an EMBL/GenBank/DDBJ whole genome shotgun (WGS) entry which is preliminary data.</text>
</comment>
<dbReference type="GeneID" id="33936871"/>
<keyword evidence="2" id="KW-1185">Reference proteome</keyword>
<reference evidence="1 2" key="1">
    <citation type="journal article" date="2016" name="PLoS Pathog.">
        <title>Biosynthesis of antibiotic leucinostatins in bio-control fungus Purpureocillium lilacinum and their inhibition on phytophthora revealed by genome mining.</title>
        <authorList>
            <person name="Wang G."/>
            <person name="Liu Z."/>
            <person name="Lin R."/>
            <person name="Li E."/>
            <person name="Mao Z."/>
            <person name="Ling J."/>
            <person name="Yang Y."/>
            <person name="Yin W.B."/>
            <person name="Xie B."/>
        </authorList>
    </citation>
    <scope>NUCLEOTIDE SEQUENCE [LARGE SCALE GENOMIC DNA]</scope>
    <source>
        <strain evidence="1">170</strain>
    </source>
</reference>
<name>A0A219AQG5_METCM</name>
<proteinExistence type="predicted"/>
<dbReference type="KEGG" id="pchm:VFPPC_17985"/>
<accession>A0A219AQG5</accession>
<evidence type="ECO:0000313" key="1">
    <source>
        <dbReference type="EMBL" id="OWT42822.1"/>
    </source>
</evidence>
<sequence>MLAKTLDHYNLFGHRRIDVLKKTQWWNIALLPVSGTGRAASQAINKPTYGLWPFDTVLSTPPGTSLGGIEDAFRRG</sequence>
<organism evidence="1 2">
    <name type="scientific">Pochonia chlamydosporia 170</name>
    <dbReference type="NCBI Taxonomy" id="1380566"/>
    <lineage>
        <taxon>Eukaryota</taxon>
        <taxon>Fungi</taxon>
        <taxon>Dikarya</taxon>
        <taxon>Ascomycota</taxon>
        <taxon>Pezizomycotina</taxon>
        <taxon>Sordariomycetes</taxon>
        <taxon>Hypocreomycetidae</taxon>
        <taxon>Hypocreales</taxon>
        <taxon>Clavicipitaceae</taxon>
        <taxon>Pochonia</taxon>
    </lineage>
</organism>
<evidence type="ECO:0000313" key="2">
    <source>
        <dbReference type="Proteomes" id="UP000078397"/>
    </source>
</evidence>